<dbReference type="Proteomes" id="UP000292781">
    <property type="component" value="Unassembled WGS sequence"/>
</dbReference>
<dbReference type="InterPro" id="IPR043502">
    <property type="entry name" value="DNA/RNA_pol_sf"/>
</dbReference>
<dbReference type="SUPFAM" id="SSF56672">
    <property type="entry name" value="DNA/RNA polymerases"/>
    <property type="match status" value="1"/>
</dbReference>
<gene>
    <name evidence="1" type="ORF">EYW49_20295</name>
</gene>
<dbReference type="AlphaFoldDB" id="A0A4Q9VEZ4"/>
<evidence type="ECO:0000313" key="2">
    <source>
        <dbReference type="Proteomes" id="UP000292781"/>
    </source>
</evidence>
<name>A0A4Q9VEZ4_9HYPH</name>
<accession>A0A4Q9VEZ4</accession>
<comment type="caution">
    <text evidence="1">The sequence shown here is derived from an EMBL/GenBank/DDBJ whole genome shotgun (WGS) entry which is preliminary data.</text>
</comment>
<organism evidence="1 2">
    <name type="scientific">Siculibacillus lacustris</name>
    <dbReference type="NCBI Taxonomy" id="1549641"/>
    <lineage>
        <taxon>Bacteria</taxon>
        <taxon>Pseudomonadati</taxon>
        <taxon>Pseudomonadota</taxon>
        <taxon>Alphaproteobacteria</taxon>
        <taxon>Hyphomicrobiales</taxon>
        <taxon>Ancalomicrobiaceae</taxon>
        <taxon>Siculibacillus</taxon>
    </lineage>
</organism>
<evidence type="ECO:0000313" key="1">
    <source>
        <dbReference type="EMBL" id="TBW33409.1"/>
    </source>
</evidence>
<protein>
    <recommendedName>
        <fullName evidence="3">DNA-directed DNA polymerase family A palm domain-containing protein</fullName>
    </recommendedName>
</protein>
<proteinExistence type="predicted"/>
<reference evidence="1 2" key="1">
    <citation type="submission" date="2019-02" db="EMBL/GenBank/DDBJ databases">
        <title>Siculibacillus lacustris gen. nov., sp. nov., a new rosette-forming bacterium isolated from a freshwater crater lake (Lake St. Ana, Romania).</title>
        <authorList>
            <person name="Felfoldi T."/>
            <person name="Marton Z."/>
            <person name="Szabo A."/>
            <person name="Mentes A."/>
            <person name="Boka K."/>
            <person name="Marialigeti K."/>
            <person name="Mathe I."/>
            <person name="Koncz M."/>
            <person name="Schumann P."/>
            <person name="Toth E."/>
        </authorList>
    </citation>
    <scope>NUCLEOTIDE SEQUENCE [LARGE SCALE GENOMIC DNA]</scope>
    <source>
        <strain evidence="1 2">SA-279</strain>
    </source>
</reference>
<dbReference type="RefSeq" id="WP_131311457.1">
    <property type="nucleotide sequence ID" value="NZ_SJFN01000044.1"/>
</dbReference>
<keyword evidence="2" id="KW-1185">Reference proteome</keyword>
<sequence>MDKTWGQRQSDRDLVYRRIELVEDEDGGRDNITYLGVNQLTKKWGPVRTYGGKIVENITQAVARDILGDALLEFEDQGIETVLTIHDEALAAAPIAAAVATLRKMLAIMARPPKWAPGLPVGGAGWIGPRYKKA</sequence>
<dbReference type="OrthoDB" id="9764911at2"/>
<dbReference type="EMBL" id="SJFN01000044">
    <property type="protein sequence ID" value="TBW33409.1"/>
    <property type="molecule type" value="Genomic_DNA"/>
</dbReference>
<evidence type="ECO:0008006" key="3">
    <source>
        <dbReference type="Google" id="ProtNLM"/>
    </source>
</evidence>